<dbReference type="SUPFAM" id="SSF56796">
    <property type="entry name" value="Dehydroquinate synthase-like"/>
    <property type="match status" value="1"/>
</dbReference>
<dbReference type="RefSeq" id="WP_141288538.1">
    <property type="nucleotide sequence ID" value="NZ_BAAAEW010000008.1"/>
</dbReference>
<evidence type="ECO:0000259" key="3">
    <source>
        <dbReference type="Pfam" id="PF00465"/>
    </source>
</evidence>
<reference evidence="5 6" key="1">
    <citation type="journal article" date="2019" name="Int. J. Syst. Evol. Microbiol.">
        <title>The Global Catalogue of Microorganisms (GCM) 10K type strain sequencing project: providing services to taxonomists for standard genome sequencing and annotation.</title>
        <authorList>
            <consortium name="The Broad Institute Genomics Platform"/>
            <consortium name="The Broad Institute Genome Sequencing Center for Infectious Disease"/>
            <person name="Wu L."/>
            <person name="Ma J."/>
        </authorList>
    </citation>
    <scope>NUCLEOTIDE SEQUENCE [LARGE SCALE GENOMIC DNA]</scope>
    <source>
        <strain evidence="5 6">JCM 15503</strain>
    </source>
</reference>
<sequence>MTLSYQHVSAELRLFHGSESLLALRRELERAGSRRAVIICGRTIARSTELQMLRETLGPLVAGVCPSAREHSPVAGIEEAASLFEQLGADAIVAVGGGSAAVTARAAAILNGERRPLAELCTRRMADGRFESPRLNAQKLPLFVVPTTPSTAFVKAGTAVHDAQGKRLALFDPKTRARAVFVHPGFLQTAPDALVQSAALNALANAVEALESPQCDPVSEALLMQALRLVQRGLTAFDGPHASEARETLVVAALLCGRGTEQGGTGLASVLAHAIGQRSHVANGVVNAIVLPHTMRFNAPVTAQRSPSIRQALAELDAEPSADTSAIGRVQVLLARVDLPRRLRDIGVLHDDLAPLADAAMADWFVSRNARPVKDVQTLLEVLEAAW</sequence>
<dbReference type="CDD" id="cd14866">
    <property type="entry name" value="Fe-ADH-like"/>
    <property type="match status" value="1"/>
</dbReference>
<proteinExistence type="inferred from homology"/>
<dbReference type="InterPro" id="IPR056798">
    <property type="entry name" value="ADH_Fe_C"/>
</dbReference>
<dbReference type="EMBL" id="BAAAEW010000008">
    <property type="protein sequence ID" value="GAA0749594.1"/>
    <property type="molecule type" value="Genomic_DNA"/>
</dbReference>
<dbReference type="Pfam" id="PF25137">
    <property type="entry name" value="ADH_Fe_C"/>
    <property type="match status" value="1"/>
</dbReference>
<protein>
    <submittedName>
        <fullName evidence="5">Iron-containing alcohol dehydrogenase family protein</fullName>
    </submittedName>
</protein>
<evidence type="ECO:0000256" key="1">
    <source>
        <dbReference type="ARBA" id="ARBA00007358"/>
    </source>
</evidence>
<comment type="similarity">
    <text evidence="1">Belongs to the iron-containing alcohol dehydrogenase family.</text>
</comment>
<feature type="domain" description="Fe-containing alcohol dehydrogenase-like C-terminal" evidence="4">
    <location>
        <begin position="199"/>
        <end position="386"/>
    </location>
</feature>
<dbReference type="PANTHER" id="PTHR11496:SF102">
    <property type="entry name" value="ALCOHOL DEHYDROGENASE 4"/>
    <property type="match status" value="1"/>
</dbReference>
<organism evidence="5 6">
    <name type="scientific">Ideonella azotifigens</name>
    <dbReference type="NCBI Taxonomy" id="513160"/>
    <lineage>
        <taxon>Bacteria</taxon>
        <taxon>Pseudomonadati</taxon>
        <taxon>Pseudomonadota</taxon>
        <taxon>Betaproteobacteria</taxon>
        <taxon>Burkholderiales</taxon>
        <taxon>Sphaerotilaceae</taxon>
        <taxon>Ideonella</taxon>
    </lineage>
</organism>
<dbReference type="Gene3D" id="1.20.1090.10">
    <property type="entry name" value="Dehydroquinate synthase-like - alpha domain"/>
    <property type="match status" value="1"/>
</dbReference>
<dbReference type="Proteomes" id="UP001500279">
    <property type="component" value="Unassembled WGS sequence"/>
</dbReference>
<evidence type="ECO:0000313" key="5">
    <source>
        <dbReference type="EMBL" id="GAA0749594.1"/>
    </source>
</evidence>
<evidence type="ECO:0000256" key="2">
    <source>
        <dbReference type="ARBA" id="ARBA00023002"/>
    </source>
</evidence>
<feature type="domain" description="Alcohol dehydrogenase iron-type/glycerol dehydrogenase GldA" evidence="3">
    <location>
        <begin position="13"/>
        <end position="184"/>
    </location>
</feature>
<gene>
    <name evidence="5" type="ORF">GCM10009107_20490</name>
</gene>
<dbReference type="InterPro" id="IPR001670">
    <property type="entry name" value="ADH_Fe/GldA"/>
</dbReference>
<dbReference type="Gene3D" id="3.40.50.1970">
    <property type="match status" value="1"/>
</dbReference>
<dbReference type="PANTHER" id="PTHR11496">
    <property type="entry name" value="ALCOHOL DEHYDROGENASE"/>
    <property type="match status" value="1"/>
</dbReference>
<name>A0ABN1JYT1_9BURK</name>
<dbReference type="InterPro" id="IPR039697">
    <property type="entry name" value="Alcohol_dehydrogenase_Fe"/>
</dbReference>
<evidence type="ECO:0000259" key="4">
    <source>
        <dbReference type="Pfam" id="PF25137"/>
    </source>
</evidence>
<evidence type="ECO:0000313" key="6">
    <source>
        <dbReference type="Proteomes" id="UP001500279"/>
    </source>
</evidence>
<keyword evidence="6" id="KW-1185">Reference proteome</keyword>
<accession>A0ABN1JYT1</accession>
<keyword evidence="2" id="KW-0560">Oxidoreductase</keyword>
<dbReference type="Pfam" id="PF00465">
    <property type="entry name" value="Fe-ADH"/>
    <property type="match status" value="1"/>
</dbReference>
<comment type="caution">
    <text evidence="5">The sequence shown here is derived from an EMBL/GenBank/DDBJ whole genome shotgun (WGS) entry which is preliminary data.</text>
</comment>